<name>A0A2A9NL31_9AGAR</name>
<organism evidence="3 4">
    <name type="scientific">Amanita thiersii Skay4041</name>
    <dbReference type="NCBI Taxonomy" id="703135"/>
    <lineage>
        <taxon>Eukaryota</taxon>
        <taxon>Fungi</taxon>
        <taxon>Dikarya</taxon>
        <taxon>Basidiomycota</taxon>
        <taxon>Agaricomycotina</taxon>
        <taxon>Agaricomycetes</taxon>
        <taxon>Agaricomycetidae</taxon>
        <taxon>Agaricales</taxon>
        <taxon>Pluteineae</taxon>
        <taxon>Amanitaceae</taxon>
        <taxon>Amanita</taxon>
    </lineage>
</organism>
<keyword evidence="2" id="KW-0812">Transmembrane</keyword>
<keyword evidence="4" id="KW-1185">Reference proteome</keyword>
<proteinExistence type="predicted"/>
<sequence length="371" mass="40905">MGGGAIKMSDLFYPDNPNRRARASRLKEDVEFFCNQFDEAKKKHDDLLTEIKPQVNTLMKKYGYNTIDELEKGIQSILKGKALKEYNKVKKQMEGADEAIAAVFQITSVIGAATGIFLGVVVVLGIMSGGAAPAALGIIGASLGAVALAAILFSVFEGAEECANMQNAIRDLSLARVKARSCYEAMNALANWLYNIKLWLDEPLISDNESLMKKKLEGNFATDYNKSKSTAVVLFLEKYDRDRGAWTNEDPDWKDSAEDIIASMSAASKTSETEKVDMEESTPEAPTASHITFDYSSPDGSGTLQLEFVTSDETSCTGQDQDGNTWVIRYKSEQSSDLSDPDISHYFSLDDVDAGYIYNDCRLHFRSRPFA</sequence>
<evidence type="ECO:0000256" key="2">
    <source>
        <dbReference type="SAM" id="Phobius"/>
    </source>
</evidence>
<feature type="transmembrane region" description="Helical" evidence="2">
    <location>
        <begin position="100"/>
        <end position="128"/>
    </location>
</feature>
<dbReference type="AlphaFoldDB" id="A0A2A9NL31"/>
<reference evidence="3 4" key="1">
    <citation type="submission" date="2014-02" db="EMBL/GenBank/DDBJ databases">
        <title>Transposable element dynamics among asymbiotic and ectomycorrhizal Amanita fungi.</title>
        <authorList>
            <consortium name="DOE Joint Genome Institute"/>
            <person name="Hess J."/>
            <person name="Skrede I."/>
            <person name="Wolfe B."/>
            <person name="LaButti K."/>
            <person name="Ohm R.A."/>
            <person name="Grigoriev I.V."/>
            <person name="Pringle A."/>
        </authorList>
    </citation>
    <scope>NUCLEOTIDE SEQUENCE [LARGE SCALE GENOMIC DNA]</scope>
    <source>
        <strain evidence="3 4">SKay4041</strain>
    </source>
</reference>
<protein>
    <submittedName>
        <fullName evidence="3">Uncharacterized protein</fullName>
    </submittedName>
</protein>
<evidence type="ECO:0000313" key="4">
    <source>
        <dbReference type="Proteomes" id="UP000242287"/>
    </source>
</evidence>
<dbReference type="OrthoDB" id="3049275at2759"/>
<keyword evidence="2" id="KW-0472">Membrane</keyword>
<feature type="region of interest" description="Disordered" evidence="1">
    <location>
        <begin position="266"/>
        <end position="290"/>
    </location>
</feature>
<evidence type="ECO:0000313" key="3">
    <source>
        <dbReference type="EMBL" id="PFH49031.1"/>
    </source>
</evidence>
<dbReference type="Gene3D" id="1.20.1170.10">
    <property type="match status" value="1"/>
</dbReference>
<evidence type="ECO:0000256" key="1">
    <source>
        <dbReference type="SAM" id="MobiDB-lite"/>
    </source>
</evidence>
<accession>A0A2A9NL31</accession>
<dbReference type="Proteomes" id="UP000242287">
    <property type="component" value="Unassembled WGS sequence"/>
</dbReference>
<keyword evidence="2" id="KW-1133">Transmembrane helix</keyword>
<gene>
    <name evidence="3" type="ORF">AMATHDRAFT_5283</name>
</gene>
<dbReference type="EMBL" id="KZ302042">
    <property type="protein sequence ID" value="PFH49031.1"/>
    <property type="molecule type" value="Genomic_DNA"/>
</dbReference>
<feature type="transmembrane region" description="Helical" evidence="2">
    <location>
        <begin position="134"/>
        <end position="156"/>
    </location>
</feature>